<evidence type="ECO:0000259" key="4">
    <source>
        <dbReference type="Pfam" id="PF13610"/>
    </source>
</evidence>
<dbReference type="AlphaFoldDB" id="A0A380TE55"/>
<sequence>MQPVSYARHQFPPSVIQHAVWLYLRFQLSLRDVEDLLAERSLDVSYETVRRWVTKFGTVYAKRLRAGRPKPVERWHLDEMFVSIGGRPMYLWRAVDAEGEVLDILVQRRRDKRAALKILRK</sequence>
<reference evidence="5" key="1">
    <citation type="submission" date="2018-07" db="EMBL/GenBank/DDBJ databases">
        <authorList>
            <person name="Quirk P.G."/>
            <person name="Krulwich T.A."/>
        </authorList>
    </citation>
    <scope>NUCLEOTIDE SEQUENCE</scope>
</reference>
<name>A0A380TE55_9ZZZZ</name>
<keyword evidence="1" id="KW-0815">Transposition</keyword>
<dbReference type="GO" id="GO:0003677">
    <property type="term" value="F:DNA binding"/>
    <property type="evidence" value="ECO:0007669"/>
    <property type="project" value="UniProtKB-KW"/>
</dbReference>
<evidence type="ECO:0000256" key="2">
    <source>
        <dbReference type="ARBA" id="ARBA00023125"/>
    </source>
</evidence>
<keyword evidence="3" id="KW-0233">DNA recombination</keyword>
<dbReference type="GO" id="GO:0006310">
    <property type="term" value="P:DNA recombination"/>
    <property type="evidence" value="ECO:0007669"/>
    <property type="project" value="UniProtKB-KW"/>
</dbReference>
<dbReference type="GO" id="GO:0032196">
    <property type="term" value="P:transposition"/>
    <property type="evidence" value="ECO:0007669"/>
    <property type="project" value="UniProtKB-KW"/>
</dbReference>
<evidence type="ECO:0000313" key="5">
    <source>
        <dbReference type="EMBL" id="SUS06327.1"/>
    </source>
</evidence>
<accession>A0A380TE55</accession>
<dbReference type="EMBL" id="UIDG01000189">
    <property type="protein sequence ID" value="SUS06327.1"/>
    <property type="molecule type" value="Genomic_DNA"/>
</dbReference>
<dbReference type="InterPro" id="IPR047930">
    <property type="entry name" value="Transpos_IS6"/>
</dbReference>
<feature type="domain" description="DDE" evidence="4">
    <location>
        <begin position="73"/>
        <end position="121"/>
    </location>
</feature>
<dbReference type="InterPro" id="IPR032874">
    <property type="entry name" value="DDE_dom"/>
</dbReference>
<organism evidence="5">
    <name type="scientific">metagenome</name>
    <dbReference type="NCBI Taxonomy" id="256318"/>
    <lineage>
        <taxon>unclassified sequences</taxon>
        <taxon>metagenomes</taxon>
    </lineage>
</organism>
<dbReference type="PANTHER" id="PTHR35528:SF3">
    <property type="entry name" value="BLL1675 PROTEIN"/>
    <property type="match status" value="1"/>
</dbReference>
<evidence type="ECO:0000256" key="3">
    <source>
        <dbReference type="ARBA" id="ARBA00023172"/>
    </source>
</evidence>
<dbReference type="NCBIfam" id="NF033587">
    <property type="entry name" value="transpos_IS6"/>
    <property type="match status" value="1"/>
</dbReference>
<gene>
    <name evidence="5" type="ORF">DF3PB_2690005</name>
</gene>
<dbReference type="Pfam" id="PF13610">
    <property type="entry name" value="DDE_Tnp_IS240"/>
    <property type="match status" value="1"/>
</dbReference>
<protein>
    <submittedName>
        <fullName evidence="5">Transposase</fullName>
    </submittedName>
</protein>
<dbReference type="PANTHER" id="PTHR35528">
    <property type="entry name" value="BLL1675 PROTEIN"/>
    <property type="match status" value="1"/>
</dbReference>
<dbReference type="InterPro" id="IPR052183">
    <property type="entry name" value="IS_Transposase"/>
</dbReference>
<evidence type="ECO:0000256" key="1">
    <source>
        <dbReference type="ARBA" id="ARBA00022578"/>
    </source>
</evidence>
<keyword evidence="2" id="KW-0238">DNA-binding</keyword>
<proteinExistence type="predicted"/>